<evidence type="ECO:0000256" key="8">
    <source>
        <dbReference type="RuleBase" id="RU003688"/>
    </source>
</evidence>
<evidence type="ECO:0000256" key="7">
    <source>
        <dbReference type="ARBA" id="ARBA00023014"/>
    </source>
</evidence>
<dbReference type="SUPFAM" id="SSF53807">
    <property type="entry name" value="Helical backbone' metal receptor"/>
    <property type="match status" value="1"/>
</dbReference>
<dbReference type="GO" id="GO:0046872">
    <property type="term" value="F:metal ion binding"/>
    <property type="evidence" value="ECO:0007669"/>
    <property type="project" value="UniProtKB-KW"/>
</dbReference>
<evidence type="ECO:0000256" key="1">
    <source>
        <dbReference type="ARBA" id="ARBA00001966"/>
    </source>
</evidence>
<dbReference type="InterPro" id="IPR000510">
    <property type="entry name" value="Nase/OxRdtase_comp1"/>
</dbReference>
<evidence type="ECO:0000256" key="6">
    <source>
        <dbReference type="ARBA" id="ARBA00023004"/>
    </source>
</evidence>
<evidence type="ECO:0000256" key="4">
    <source>
        <dbReference type="ARBA" id="ARBA00022741"/>
    </source>
</evidence>
<dbReference type="EMBL" id="AZAJ01000001">
    <property type="protein sequence ID" value="ETA66931.1"/>
    <property type="molecule type" value="Genomic_DNA"/>
</dbReference>
<protein>
    <submittedName>
        <fullName evidence="10">Nitrogenase subunit NifH (ATPase)</fullName>
    </submittedName>
</protein>
<sequence>MIQIAIYGKGGIGKSTISANLSAALGNRGKRVLQVGCDPKHDSTRLLLDGESIPTVLDYIRDTYPEHRKLDDILFRGYADIACVEAGGPEPGVGCAGRGILSTFEILEKLGIEEIPFDIKLYDVLGDVVCGGFAVPIRKEYADAIYIVSSGEYMALYAANNILRGISNFDDNSPRVAGIIHNSRGLEHENEKVRAFADAVGLPVVTSIPRDELFAEAEKEGCTVIQGYPMSVPSFLFKQLADHVEKVSNEDISLFKANPLSNEEMEKIVLGRVHSFKQNKNNLAASQKPLHFEIPEKKQKSLVNKKNHFLTKNVKNKKPLQGCSFAGAVTVTSRITDALTIVHGPGSCAHIASHFLNNSLLNASSRYGIVPSESEGKNLVSTEMGEKSFIFGGVDKLAMCIEEACMKGWNTIFVVTTCPSGLIGDDVEQAALRVKQKFPETDILPIEVDGNLAGDFSQGIVEAYKIISNMIDPVIKENEDKSLVNIVGEKTLSGNLNSNYGIIKELLGSIGVEVNCRFVSTTTVDEIRKFKRASLNILAHNDDSGTVLKRLLESNAGVEFFGLPFPIGFNETAEWLDLLADRFDTEIRSEELIACHKNLYFSEIESLRLILKGKRVIISSFSLNLDWIIDTIIDLGMELVKVGLIASSYDDFRSKYIGILPLEYDYTTEKRQKDIEALNPDLVLSNYPPMMTKNGVHHDAIPISPDVGFYSGLVMARRWGTLMRLPVLEGWKLDGVDVS</sequence>
<dbReference type="OrthoDB" id="53358at2157"/>
<evidence type="ECO:0000256" key="3">
    <source>
        <dbReference type="ARBA" id="ARBA00022723"/>
    </source>
</evidence>
<reference evidence="10 11" key="1">
    <citation type="submission" date="2013-08" db="EMBL/GenBank/DDBJ databases">
        <authorList>
            <consortium name="DOE Joint Genome Institute"/>
            <person name="Eisen J."/>
            <person name="Huntemann M."/>
            <person name="Han J."/>
            <person name="Chen A."/>
            <person name="Kyrpides N."/>
            <person name="Mavromatis K."/>
            <person name="Markowitz V."/>
            <person name="Palaniappan K."/>
            <person name="Ivanova N."/>
            <person name="Schaumberg A."/>
            <person name="Pati A."/>
            <person name="Liolios K."/>
            <person name="Nordberg H.P."/>
            <person name="Cantor M.N."/>
            <person name="Hua S.X."/>
            <person name="Woyke T."/>
        </authorList>
    </citation>
    <scope>NUCLEOTIDE SEQUENCE [LARGE SCALE GENOMIC DNA]</scope>
    <source>
        <strain evidence="10 11">DSM 2278</strain>
    </source>
</reference>
<proteinExistence type="inferred from homology"/>
<dbReference type="PRINTS" id="PR00091">
    <property type="entry name" value="NITROGNASEII"/>
</dbReference>
<evidence type="ECO:0000259" key="9">
    <source>
        <dbReference type="Pfam" id="PF00148"/>
    </source>
</evidence>
<dbReference type="Pfam" id="PF00148">
    <property type="entry name" value="Oxidored_nitro"/>
    <property type="match status" value="1"/>
</dbReference>
<dbReference type="GO" id="GO:0005524">
    <property type="term" value="F:ATP binding"/>
    <property type="evidence" value="ECO:0007669"/>
    <property type="project" value="UniProtKB-KW"/>
</dbReference>
<dbReference type="PANTHER" id="PTHR42864">
    <property type="entry name" value="LIGHT-INDEPENDENT PROTOCHLOROPHYLLIDE REDUCTASE IRON-SULFUR ATP-BINDING PROTEIN"/>
    <property type="match status" value="1"/>
</dbReference>
<dbReference type="GO" id="GO:0051539">
    <property type="term" value="F:4 iron, 4 sulfur cluster binding"/>
    <property type="evidence" value="ECO:0007669"/>
    <property type="project" value="UniProtKB-KW"/>
</dbReference>
<dbReference type="InterPro" id="IPR030655">
    <property type="entry name" value="NifH/chlL_CS"/>
</dbReference>
<keyword evidence="6 8" id="KW-0408">Iron</keyword>
<accession>W9DU32</accession>
<feature type="domain" description="Nitrogenase/oxidoreductase component 1" evidence="9">
    <location>
        <begin position="323"/>
        <end position="721"/>
    </location>
</feature>
<dbReference type="PROSITE" id="PS51026">
    <property type="entry name" value="NIFH_FRXC_3"/>
    <property type="match status" value="1"/>
</dbReference>
<dbReference type="Proteomes" id="UP000019483">
    <property type="component" value="Unassembled WGS sequence"/>
</dbReference>
<comment type="caution">
    <text evidence="10">The sequence shown here is derived from an EMBL/GenBank/DDBJ whole genome shotgun (WGS) entry which is preliminary data.</text>
</comment>
<keyword evidence="3 8" id="KW-0479">Metal-binding</keyword>
<dbReference type="Gene3D" id="3.40.50.300">
    <property type="entry name" value="P-loop containing nucleotide triphosphate hydrolases"/>
    <property type="match status" value="1"/>
</dbReference>
<dbReference type="Gene3D" id="3.40.50.12380">
    <property type="entry name" value="Nitrogenase MoFe cofactor biosynthesis protein NifE, C-terminal"/>
    <property type="match status" value="1"/>
</dbReference>
<dbReference type="STRING" id="1090322.MettiDRAFT_0334"/>
<dbReference type="RefSeq" id="WP_023844067.1">
    <property type="nucleotide sequence ID" value="NZ_AZAJ01000001.1"/>
</dbReference>
<evidence type="ECO:0000256" key="5">
    <source>
        <dbReference type="ARBA" id="ARBA00022840"/>
    </source>
</evidence>
<comment type="cofactor">
    <cofactor evidence="1">
        <name>[4Fe-4S] cluster</name>
        <dbReference type="ChEBI" id="CHEBI:49883"/>
    </cofactor>
</comment>
<comment type="similarity">
    <text evidence="2 8">Belongs to the NifH/BchL/ChlL family.</text>
</comment>
<dbReference type="PROSITE" id="PS00692">
    <property type="entry name" value="NIFH_FRXC_2"/>
    <property type="match status" value="1"/>
</dbReference>
<dbReference type="SUPFAM" id="SSF52540">
    <property type="entry name" value="P-loop containing nucleoside triphosphate hydrolases"/>
    <property type="match status" value="1"/>
</dbReference>
<evidence type="ECO:0000256" key="2">
    <source>
        <dbReference type="ARBA" id="ARBA00005504"/>
    </source>
</evidence>
<keyword evidence="4 8" id="KW-0547">Nucleotide-binding</keyword>
<dbReference type="Pfam" id="PF00142">
    <property type="entry name" value="Fer4_NifH"/>
    <property type="match status" value="1"/>
</dbReference>
<organism evidence="10 11">
    <name type="scientific">Methanolobus tindarius DSM 2278</name>
    <dbReference type="NCBI Taxonomy" id="1090322"/>
    <lineage>
        <taxon>Archaea</taxon>
        <taxon>Methanobacteriati</taxon>
        <taxon>Methanobacteriota</taxon>
        <taxon>Stenosarchaea group</taxon>
        <taxon>Methanomicrobia</taxon>
        <taxon>Methanosarcinales</taxon>
        <taxon>Methanosarcinaceae</taxon>
        <taxon>Methanolobus</taxon>
    </lineage>
</organism>
<dbReference type="InterPro" id="IPR027417">
    <property type="entry name" value="P-loop_NTPase"/>
</dbReference>
<dbReference type="InterPro" id="IPR000392">
    <property type="entry name" value="NifH/frxC"/>
</dbReference>
<name>W9DU32_METTI</name>
<dbReference type="PANTHER" id="PTHR42864:SF2">
    <property type="entry name" value="LIGHT-INDEPENDENT PROTOCHLOROPHYLLIDE REDUCTASE IRON-SULFUR ATP-BINDING PROTEIN"/>
    <property type="match status" value="1"/>
</dbReference>
<dbReference type="CDD" id="cd02040">
    <property type="entry name" value="NifH"/>
    <property type="match status" value="1"/>
</dbReference>
<keyword evidence="7 8" id="KW-0411">Iron-sulfur</keyword>
<keyword evidence="5 8" id="KW-0067">ATP-binding</keyword>
<keyword evidence="11" id="KW-1185">Reference proteome</keyword>
<evidence type="ECO:0000313" key="10">
    <source>
        <dbReference type="EMBL" id="ETA66931.1"/>
    </source>
</evidence>
<dbReference type="GO" id="GO:0016491">
    <property type="term" value="F:oxidoreductase activity"/>
    <property type="evidence" value="ECO:0007669"/>
    <property type="project" value="UniProtKB-KW"/>
</dbReference>
<gene>
    <name evidence="10" type="ORF">MettiDRAFT_0334</name>
</gene>
<dbReference type="AlphaFoldDB" id="W9DU32"/>
<keyword evidence="8" id="KW-0004">4Fe-4S</keyword>
<dbReference type="Gene3D" id="3.40.50.1980">
    <property type="entry name" value="Nitrogenase molybdenum iron protein domain"/>
    <property type="match status" value="1"/>
</dbReference>
<keyword evidence="8" id="KW-0560">Oxidoreductase</keyword>
<evidence type="ECO:0000313" key="11">
    <source>
        <dbReference type="Proteomes" id="UP000019483"/>
    </source>
</evidence>
<dbReference type="PROSITE" id="PS00746">
    <property type="entry name" value="NIFH_FRXC_1"/>
    <property type="match status" value="1"/>
</dbReference>